<evidence type="ECO:0000256" key="3">
    <source>
        <dbReference type="ARBA" id="ARBA00022824"/>
    </source>
</evidence>
<comment type="caution">
    <text evidence="6">Lacks conserved residue(s) required for the propagation of feature annotation.</text>
</comment>
<keyword evidence="10" id="KW-1185">Reference proteome</keyword>
<dbReference type="Pfam" id="PF02453">
    <property type="entry name" value="Reticulon"/>
    <property type="match status" value="1"/>
</dbReference>
<evidence type="ECO:0000256" key="7">
    <source>
        <dbReference type="SAM" id="MobiDB-lite"/>
    </source>
</evidence>
<keyword evidence="3 6" id="KW-0256">Endoplasmic reticulum</keyword>
<organism evidence="9 10">
    <name type="scientific">Ostreococcus tauri</name>
    <name type="common">Marine green alga</name>
    <dbReference type="NCBI Taxonomy" id="70448"/>
    <lineage>
        <taxon>Eukaryota</taxon>
        <taxon>Viridiplantae</taxon>
        <taxon>Chlorophyta</taxon>
        <taxon>Mamiellophyceae</taxon>
        <taxon>Mamiellales</taxon>
        <taxon>Bathycoccaceae</taxon>
        <taxon>Ostreococcus</taxon>
    </lineage>
</organism>
<dbReference type="GeneID" id="9831477"/>
<evidence type="ECO:0000259" key="8">
    <source>
        <dbReference type="PROSITE" id="PS50845"/>
    </source>
</evidence>
<evidence type="ECO:0000256" key="4">
    <source>
        <dbReference type="ARBA" id="ARBA00022989"/>
    </source>
</evidence>
<name>A0A090MEZ4_OSTTA</name>
<evidence type="ECO:0000256" key="1">
    <source>
        <dbReference type="ARBA" id="ARBA00004477"/>
    </source>
</evidence>
<dbReference type="KEGG" id="ota:OT_ostta08g03380"/>
<feature type="region of interest" description="Disordered" evidence="7">
    <location>
        <begin position="1"/>
        <end position="27"/>
    </location>
</feature>
<evidence type="ECO:0000256" key="6">
    <source>
        <dbReference type="RuleBase" id="RU363132"/>
    </source>
</evidence>
<keyword evidence="2 6" id="KW-0812">Transmembrane</keyword>
<protein>
    <recommendedName>
        <fullName evidence="6">Reticulon-like protein</fullName>
    </recommendedName>
</protein>
<dbReference type="EMBL" id="CAID01000008">
    <property type="protein sequence ID" value="CEG01567.1"/>
    <property type="molecule type" value="Genomic_DNA"/>
</dbReference>
<dbReference type="Proteomes" id="UP000009170">
    <property type="component" value="Unassembled WGS sequence"/>
</dbReference>
<reference evidence="10" key="1">
    <citation type="journal article" date="2006" name="Proc. Natl. Acad. Sci. U.S.A.">
        <title>Genome analysis of the smallest free-living eukaryote Ostreococcus tauri unveils many unique features.</title>
        <authorList>
            <person name="Derelle E."/>
            <person name="Ferraz C."/>
            <person name="Rombauts S."/>
            <person name="Rouze P."/>
            <person name="Worden A.Z."/>
            <person name="Robbens S."/>
            <person name="Partensky F."/>
            <person name="Degroeve S."/>
            <person name="Echeynie S."/>
            <person name="Cooke R."/>
            <person name="Saeys Y."/>
            <person name="Wuyts J."/>
            <person name="Jabbari K."/>
            <person name="Bowler C."/>
            <person name="Panaud O."/>
            <person name="Piegu B."/>
            <person name="Ball S.G."/>
            <person name="Ral J.-P."/>
            <person name="Bouget F.-Y."/>
            <person name="Piganeau G."/>
            <person name="De Baets B."/>
            <person name="Picard A."/>
            <person name="Delseny M."/>
            <person name="Demaille J."/>
            <person name="Van de Peer Y."/>
            <person name="Moreau H."/>
        </authorList>
    </citation>
    <scope>NUCLEOTIDE SEQUENCE [LARGE SCALE GENOMIC DNA]</scope>
    <source>
        <strain evidence="10">OTTH 0595 / CCAP 157/2 / RCC745</strain>
    </source>
</reference>
<gene>
    <name evidence="9" type="ORF">OT_ostta08g03380</name>
</gene>
<comment type="subcellular location">
    <subcellularLocation>
        <location evidence="1 6">Endoplasmic reticulum membrane</location>
        <topology evidence="1 6">Multi-pass membrane protein</topology>
    </subcellularLocation>
</comment>
<evidence type="ECO:0000313" key="10">
    <source>
        <dbReference type="Proteomes" id="UP000009170"/>
    </source>
</evidence>
<evidence type="ECO:0000256" key="2">
    <source>
        <dbReference type="ARBA" id="ARBA00022692"/>
    </source>
</evidence>
<evidence type="ECO:0000256" key="5">
    <source>
        <dbReference type="ARBA" id="ARBA00023136"/>
    </source>
</evidence>
<comment type="caution">
    <text evidence="9">The sequence shown here is derived from an EMBL/GenBank/DDBJ whole genome shotgun (WGS) entry which is preliminary data.</text>
</comment>
<feature type="region of interest" description="Disordered" evidence="7">
    <location>
        <begin position="75"/>
        <end position="94"/>
    </location>
</feature>
<dbReference type="AlphaFoldDB" id="A0A090MEZ4"/>
<dbReference type="InterPro" id="IPR003388">
    <property type="entry name" value="Reticulon"/>
</dbReference>
<dbReference type="InParanoid" id="A0A090MEZ4"/>
<feature type="domain" description="Reticulon" evidence="8">
    <location>
        <begin position="137"/>
        <end position="280"/>
    </location>
</feature>
<dbReference type="STRING" id="70448.A0A090MEZ4"/>
<reference evidence="9 10" key="2">
    <citation type="journal article" date="2014" name="BMC Genomics">
        <title>An improved genome of the model marine alga Ostreococcus tauri unfolds by assessing Illumina de novo assemblies.</title>
        <authorList>
            <person name="Blanc-Mathieu R."/>
            <person name="Verhelst B."/>
            <person name="Derelle E."/>
            <person name="Rombauts S."/>
            <person name="Bouget F.Y."/>
            <person name="Carre I."/>
            <person name="Chateau A."/>
            <person name="Eyre-Walker A."/>
            <person name="Grimsley N."/>
            <person name="Moreau H."/>
            <person name="Piegu B."/>
            <person name="Rivals E."/>
            <person name="Schackwitz W."/>
            <person name="Van de Peer Y."/>
            <person name="Piganeau G."/>
        </authorList>
    </citation>
    <scope>NUCLEOTIDE SEQUENCE [LARGE SCALE GENOMIC DNA]</scope>
    <source>
        <strain evidence="10">OTTH 0595 / CCAP 157/2 / RCC745</strain>
    </source>
</reference>
<accession>A0A090MEZ4</accession>
<feature type="transmembrane region" description="Helical" evidence="6">
    <location>
        <begin position="244"/>
        <end position="272"/>
    </location>
</feature>
<dbReference type="OrthoDB" id="783438at2759"/>
<evidence type="ECO:0000313" key="9">
    <source>
        <dbReference type="EMBL" id="CEG01567.1"/>
    </source>
</evidence>
<keyword evidence="4 6" id="KW-1133">Transmembrane helix</keyword>
<sequence>MFETLVRPRAALSDASNRSDERARTFSKPFAELDDTRSTIELPRRDAMSNDFVRTPAALRRRVDALDAFGSARRTDAYTPGESDGNARGTEEFDRRRALTPYARGVERRFERAASTTDRDGGEYYAGKDANGARGAVMEVLLWRDAARSAIHFALGMTALLCARLVPRSTVSGVSLAAYAAMTYLAYKHVWAVMFPRFSYGLELNERAVGDAAQRLATSFNAWALKHRGVLAGTDNRAVFRTFLALYAVSSLGHIMSAWAVITTLWVGAFVVPPFFDAYRYPLTNIYANTYVFVSSWFNSLSAPKRWIGGLIVGGATFRVVNLKARLSLSFLALVAMRMFRETHVKEIAAFENIVRSASRRVSGTMREFAMVLSPVVRHRR</sequence>
<dbReference type="GO" id="GO:0005789">
    <property type="term" value="C:endoplasmic reticulum membrane"/>
    <property type="evidence" value="ECO:0007669"/>
    <property type="project" value="UniProtKB-SubCell"/>
</dbReference>
<dbReference type="RefSeq" id="XP_003080898.2">
    <property type="nucleotide sequence ID" value="XM_003080850.2"/>
</dbReference>
<dbReference type="PROSITE" id="PS50845">
    <property type="entry name" value="RETICULON"/>
    <property type="match status" value="1"/>
</dbReference>
<keyword evidence="5 6" id="KW-0472">Membrane</keyword>
<proteinExistence type="predicted"/>